<feature type="transmembrane region" description="Helical" evidence="1">
    <location>
        <begin position="37"/>
        <end position="58"/>
    </location>
</feature>
<keyword evidence="1" id="KW-0472">Membrane</keyword>
<name>A0A840WMC9_9ACTN</name>
<gene>
    <name evidence="2" type="ORF">HNR07_005288</name>
</gene>
<accession>A0A840WMC9</accession>
<reference evidence="2 3" key="1">
    <citation type="submission" date="2020-08" db="EMBL/GenBank/DDBJ databases">
        <title>Sequencing the genomes of 1000 actinobacteria strains.</title>
        <authorList>
            <person name="Klenk H.-P."/>
        </authorList>
    </citation>
    <scope>NUCLEOTIDE SEQUENCE [LARGE SCALE GENOMIC DNA]</scope>
    <source>
        <strain evidence="2 3">DSM 44598</strain>
    </source>
</reference>
<keyword evidence="1" id="KW-1133">Transmembrane helix</keyword>
<keyword evidence="3" id="KW-1185">Reference proteome</keyword>
<proteinExistence type="predicted"/>
<sequence length="182" mass="19894">MKPLKSLLPIPGDNLLLADTEKPALNRVRASRTRRRLHAVLLVLLVLAACASLAAGGIADPGNLDLLLTVAFLGLLGPVLYLITRLNQITRMSLPYRLLDERQRGDRDDAHRFGQHMTSAMLGSSFVLSALNKIVFSPGGADFPGWLVLPLLWSLVMAHTTTPALYLAWTQPDELPEEEPVA</sequence>
<protein>
    <submittedName>
        <fullName evidence="2">Uncharacterized protein</fullName>
    </submittedName>
</protein>
<comment type="caution">
    <text evidence="2">The sequence shown here is derived from an EMBL/GenBank/DDBJ whole genome shotgun (WGS) entry which is preliminary data.</text>
</comment>
<dbReference type="Proteomes" id="UP000579647">
    <property type="component" value="Unassembled WGS sequence"/>
</dbReference>
<dbReference type="AlphaFoldDB" id="A0A840WMC9"/>
<keyword evidence="1" id="KW-0812">Transmembrane</keyword>
<evidence type="ECO:0000313" key="2">
    <source>
        <dbReference type="EMBL" id="MBB5494151.1"/>
    </source>
</evidence>
<dbReference type="RefSeq" id="WP_184367240.1">
    <property type="nucleotide sequence ID" value="NZ_BAAAKM010000094.1"/>
</dbReference>
<dbReference type="EMBL" id="JACHDO010000001">
    <property type="protein sequence ID" value="MBB5494151.1"/>
    <property type="molecule type" value="Genomic_DNA"/>
</dbReference>
<feature type="transmembrane region" description="Helical" evidence="1">
    <location>
        <begin position="64"/>
        <end position="83"/>
    </location>
</feature>
<organism evidence="2 3">
    <name type="scientific">Nocardiopsis metallicus</name>
    <dbReference type="NCBI Taxonomy" id="179819"/>
    <lineage>
        <taxon>Bacteria</taxon>
        <taxon>Bacillati</taxon>
        <taxon>Actinomycetota</taxon>
        <taxon>Actinomycetes</taxon>
        <taxon>Streptosporangiales</taxon>
        <taxon>Nocardiopsidaceae</taxon>
        <taxon>Nocardiopsis</taxon>
    </lineage>
</organism>
<evidence type="ECO:0000313" key="3">
    <source>
        <dbReference type="Proteomes" id="UP000579647"/>
    </source>
</evidence>
<evidence type="ECO:0000256" key="1">
    <source>
        <dbReference type="SAM" id="Phobius"/>
    </source>
</evidence>